<accession>A0A151AC01</accession>
<name>A0A151AC01_9EURY</name>
<dbReference type="Pfam" id="PF24461">
    <property type="entry name" value="DUF7576"/>
    <property type="match status" value="1"/>
</dbReference>
<comment type="caution">
    <text evidence="1">The sequence shown here is derived from an EMBL/GenBank/DDBJ whole genome shotgun (WGS) entry which is preliminary data.</text>
</comment>
<dbReference type="OrthoDB" id="169264at2157"/>
<reference evidence="1 2" key="1">
    <citation type="submission" date="2016-02" db="EMBL/GenBank/DDBJ databases">
        <title>Genome sequence of Halalkalicoccus paucihalophilus DSM 24557.</title>
        <authorList>
            <person name="Poehlein A."/>
            <person name="Daniel R."/>
        </authorList>
    </citation>
    <scope>NUCLEOTIDE SEQUENCE [LARGE SCALE GENOMIC DNA]</scope>
    <source>
        <strain evidence="1 2">DSM 24557</strain>
    </source>
</reference>
<dbReference type="InterPro" id="IPR055998">
    <property type="entry name" value="DUF7576"/>
</dbReference>
<protein>
    <recommendedName>
        <fullName evidence="3">MYM-type domain-containing protein</fullName>
    </recommendedName>
</protein>
<dbReference type="AlphaFoldDB" id="A0A151AC01"/>
<gene>
    <name evidence="1" type="ORF">HAPAU_27330</name>
</gene>
<evidence type="ECO:0000313" key="2">
    <source>
        <dbReference type="Proteomes" id="UP000075321"/>
    </source>
</evidence>
<keyword evidence="2" id="KW-1185">Reference proteome</keyword>
<dbReference type="Proteomes" id="UP000075321">
    <property type="component" value="Unassembled WGS sequence"/>
</dbReference>
<dbReference type="PATRIC" id="fig|1008153.3.peg.2790"/>
<proteinExistence type="predicted"/>
<dbReference type="RefSeq" id="WP_066383462.1">
    <property type="nucleotide sequence ID" value="NZ_LTAZ01000007.1"/>
</dbReference>
<evidence type="ECO:0008006" key="3">
    <source>
        <dbReference type="Google" id="ProtNLM"/>
    </source>
</evidence>
<organism evidence="1 2">
    <name type="scientific">Halalkalicoccus paucihalophilus</name>
    <dbReference type="NCBI Taxonomy" id="1008153"/>
    <lineage>
        <taxon>Archaea</taxon>
        <taxon>Methanobacteriati</taxon>
        <taxon>Methanobacteriota</taxon>
        <taxon>Stenosarchaea group</taxon>
        <taxon>Halobacteria</taxon>
        <taxon>Halobacteriales</taxon>
        <taxon>Halococcaceae</taxon>
        <taxon>Halalkalicoccus</taxon>
    </lineage>
</organism>
<dbReference type="EMBL" id="LTAZ01000007">
    <property type="protein sequence ID" value="KYH25149.1"/>
    <property type="molecule type" value="Genomic_DNA"/>
</dbReference>
<sequence>MEEPSDTTPNPSNETTREVCEHCGEVLDPMEWTTLEDEPGYESALHFCDEECLDAWGASA</sequence>
<evidence type="ECO:0000313" key="1">
    <source>
        <dbReference type="EMBL" id="KYH25149.1"/>
    </source>
</evidence>